<feature type="region of interest" description="Disordered" evidence="1">
    <location>
        <begin position="92"/>
        <end position="127"/>
    </location>
</feature>
<keyword evidence="2" id="KW-0812">Transmembrane</keyword>
<dbReference type="PANTHER" id="PTHR40115">
    <property type="entry name" value="INNER MEMBRANE PROTEIN WITH PEPSY TM HELIX"/>
    <property type="match status" value="1"/>
</dbReference>
<evidence type="ECO:0000313" key="3">
    <source>
        <dbReference type="EMBL" id="KAA6129770.1"/>
    </source>
</evidence>
<evidence type="ECO:0008006" key="5">
    <source>
        <dbReference type="Google" id="ProtNLM"/>
    </source>
</evidence>
<keyword evidence="2" id="KW-0472">Membrane</keyword>
<name>A0A5M8B774_9BURK</name>
<protein>
    <recommendedName>
        <fullName evidence="5">PepSY-associated TM helix domain-containing protein</fullName>
    </recommendedName>
</protein>
<dbReference type="Proteomes" id="UP000324324">
    <property type="component" value="Unassembled WGS sequence"/>
</dbReference>
<organism evidence="3 4">
    <name type="scientific">Cupriavidus cauae</name>
    <dbReference type="NCBI Taxonomy" id="2608999"/>
    <lineage>
        <taxon>Bacteria</taxon>
        <taxon>Pseudomonadati</taxon>
        <taxon>Pseudomonadota</taxon>
        <taxon>Betaproteobacteria</taxon>
        <taxon>Burkholderiales</taxon>
        <taxon>Burkholderiaceae</taxon>
        <taxon>Cupriavidus</taxon>
    </lineage>
</organism>
<sequence length="255" mass="27652">MTESRLEPPLEPRMESHMGAAQQRRAFWLKHLHQWHWISSALCLIGMLLFAVTGFTLNHAGQIEAEPKVVVRNAEAPAPVLAALQARKAALAGTNGDSSDGGNSGNSGKNGDTGNRGNNAAQDKSPVPAELADWLQREFDIDAHGREAEWSPDEIYVPLPRPGGDAWVSVALDSGETQYELTTRGWISYLNDLHKGRNTGGAWSLFLDLFAFACLVFCVTGLFLLKLHAGARVATWPLVGLGLVAPLLLAILFIH</sequence>
<feature type="compositionally biased region" description="Low complexity" evidence="1">
    <location>
        <begin position="92"/>
        <end position="115"/>
    </location>
</feature>
<feature type="transmembrane region" description="Helical" evidence="2">
    <location>
        <begin position="233"/>
        <end position="254"/>
    </location>
</feature>
<reference evidence="3 4" key="1">
    <citation type="submission" date="2019-09" db="EMBL/GenBank/DDBJ databases">
        <title>Isolation of a novel species in the genus Cupriavidus from patients with sepsis using whole genome sequencing.</title>
        <authorList>
            <person name="Kweon O.J."/>
            <person name="Lee M.-K."/>
        </authorList>
    </citation>
    <scope>NUCLEOTIDE SEQUENCE [LARGE SCALE GENOMIC DNA]</scope>
    <source>
        <strain evidence="3 4">MKL-01</strain>
    </source>
</reference>
<dbReference type="AlphaFoldDB" id="A0A5M8B774"/>
<dbReference type="InterPro" id="IPR032307">
    <property type="entry name" value="PepSY_TM-like_2"/>
</dbReference>
<evidence type="ECO:0000313" key="4">
    <source>
        <dbReference type="Proteomes" id="UP000324324"/>
    </source>
</evidence>
<dbReference type="PANTHER" id="PTHR40115:SF1">
    <property type="entry name" value="INNER MEMBRANE PROTEIN WITH PEPSY TM HELIX"/>
    <property type="match status" value="1"/>
</dbReference>
<feature type="transmembrane region" description="Helical" evidence="2">
    <location>
        <begin position="205"/>
        <end position="227"/>
    </location>
</feature>
<keyword evidence="2" id="KW-1133">Transmembrane helix</keyword>
<feature type="transmembrane region" description="Helical" evidence="2">
    <location>
        <begin position="35"/>
        <end position="57"/>
    </location>
</feature>
<dbReference type="EMBL" id="VWRN01000016">
    <property type="protein sequence ID" value="KAA6129770.1"/>
    <property type="molecule type" value="Genomic_DNA"/>
</dbReference>
<evidence type="ECO:0000256" key="1">
    <source>
        <dbReference type="SAM" id="MobiDB-lite"/>
    </source>
</evidence>
<dbReference type="Pfam" id="PF16357">
    <property type="entry name" value="PepSY_TM_like_2"/>
    <property type="match status" value="1"/>
</dbReference>
<proteinExistence type="predicted"/>
<gene>
    <name evidence="3" type="ORF">F1599_04350</name>
</gene>
<keyword evidence="4" id="KW-1185">Reference proteome</keyword>
<evidence type="ECO:0000256" key="2">
    <source>
        <dbReference type="SAM" id="Phobius"/>
    </source>
</evidence>
<accession>A0A5M8B774</accession>
<comment type="caution">
    <text evidence="3">The sequence shown here is derived from an EMBL/GenBank/DDBJ whole genome shotgun (WGS) entry which is preliminary data.</text>
</comment>